<dbReference type="EMBL" id="LAZR01000206">
    <property type="protein sequence ID" value="KKN82012.1"/>
    <property type="molecule type" value="Genomic_DNA"/>
</dbReference>
<proteinExistence type="predicted"/>
<reference evidence="1" key="1">
    <citation type="journal article" date="2015" name="Nature">
        <title>Complex archaea that bridge the gap between prokaryotes and eukaryotes.</title>
        <authorList>
            <person name="Spang A."/>
            <person name="Saw J.H."/>
            <person name="Jorgensen S.L."/>
            <person name="Zaremba-Niedzwiedzka K."/>
            <person name="Martijn J."/>
            <person name="Lind A.E."/>
            <person name="van Eijk R."/>
            <person name="Schleper C."/>
            <person name="Guy L."/>
            <person name="Ettema T.J."/>
        </authorList>
    </citation>
    <scope>NUCLEOTIDE SEQUENCE</scope>
</reference>
<gene>
    <name evidence="1" type="ORF">LCGC14_0312790</name>
</gene>
<name>A0A0F9U3X5_9ZZZZ</name>
<dbReference type="AlphaFoldDB" id="A0A0F9U3X5"/>
<evidence type="ECO:0000313" key="1">
    <source>
        <dbReference type="EMBL" id="KKN82012.1"/>
    </source>
</evidence>
<accession>A0A0F9U3X5</accession>
<comment type="caution">
    <text evidence="1">The sequence shown here is derived from an EMBL/GenBank/DDBJ whole genome shotgun (WGS) entry which is preliminary data.</text>
</comment>
<organism evidence="1">
    <name type="scientific">marine sediment metagenome</name>
    <dbReference type="NCBI Taxonomy" id="412755"/>
    <lineage>
        <taxon>unclassified sequences</taxon>
        <taxon>metagenomes</taxon>
        <taxon>ecological metagenomes</taxon>
    </lineage>
</organism>
<sequence length="180" mass="20342">MDASVENGHCAVCGKRFGEREWAAACYVCKPARQMCQRCFRLHGRLDRDEHEGYEPNEHPEPALDVMKRMRGDPMLPRVIAREPDMTTIARKGKVPGFDVPDPDWAALFPDTGCELAPHCLTCDLPRCRWDTLIRSPSPARIARNADIVTRVQHGEEIKDVAEAVSLSPRRVWGIIQNGR</sequence>
<protein>
    <submittedName>
        <fullName evidence="1">Uncharacterized protein</fullName>
    </submittedName>
</protein>